<dbReference type="RefSeq" id="XP_066650710.1">
    <property type="nucleotide sequence ID" value="XM_066803839.1"/>
</dbReference>
<evidence type="ECO:0000313" key="2">
    <source>
        <dbReference type="EMBL" id="KAK7530637.1"/>
    </source>
</evidence>
<proteinExistence type="predicted"/>
<sequence>MKEELKLTLESMTMMMDGDLPRRFGGVDWGVGQPYVTHAGRVKQVKRERHNTSERFHGRTGMPSRSRRLESSQGRDKESKGPANMYAADSGGPRGSSGASASGGTAPESGPQRTSTINNGRTWSLPLLLTVQPSSTHGHASPARRPTLDSQFQSRDANETAATAPSVPRAPNAPVRTRRMPGQAPCPHGSSPAPFKPPPNAFAPL</sequence>
<gene>
    <name evidence="2" type="ORF">J3D65DRAFT_687095</name>
</gene>
<evidence type="ECO:0000256" key="1">
    <source>
        <dbReference type="SAM" id="MobiDB-lite"/>
    </source>
</evidence>
<evidence type="ECO:0000313" key="3">
    <source>
        <dbReference type="Proteomes" id="UP001360953"/>
    </source>
</evidence>
<organism evidence="2 3">
    <name type="scientific">Phyllosticta citribraziliensis</name>
    <dbReference type="NCBI Taxonomy" id="989973"/>
    <lineage>
        <taxon>Eukaryota</taxon>
        <taxon>Fungi</taxon>
        <taxon>Dikarya</taxon>
        <taxon>Ascomycota</taxon>
        <taxon>Pezizomycotina</taxon>
        <taxon>Dothideomycetes</taxon>
        <taxon>Dothideomycetes incertae sedis</taxon>
        <taxon>Botryosphaeriales</taxon>
        <taxon>Phyllostictaceae</taxon>
        <taxon>Phyllosticta</taxon>
    </lineage>
</organism>
<feature type="region of interest" description="Disordered" evidence="1">
    <location>
        <begin position="43"/>
        <end position="120"/>
    </location>
</feature>
<reference evidence="2 3" key="1">
    <citation type="submission" date="2024-04" db="EMBL/GenBank/DDBJ databases">
        <title>Phyllosticta paracitricarpa is synonymous to the EU quarantine fungus P. citricarpa based on phylogenomic analyses.</title>
        <authorList>
            <consortium name="Lawrence Berkeley National Laboratory"/>
            <person name="Van ingen-buijs V.A."/>
            <person name="Van westerhoven A.C."/>
            <person name="Haridas S."/>
            <person name="Skiadas P."/>
            <person name="Martin F."/>
            <person name="Groenewald J.Z."/>
            <person name="Crous P.W."/>
            <person name="Seidl M.F."/>
        </authorList>
    </citation>
    <scope>NUCLEOTIDE SEQUENCE [LARGE SCALE GENOMIC DNA]</scope>
    <source>
        <strain evidence="2 3">CPC 17464</strain>
    </source>
</reference>
<dbReference type="GeneID" id="92036745"/>
<feature type="compositionally biased region" description="Pro residues" evidence="1">
    <location>
        <begin position="194"/>
        <end position="205"/>
    </location>
</feature>
<feature type="compositionally biased region" description="Basic and acidic residues" evidence="1">
    <location>
        <begin position="67"/>
        <end position="80"/>
    </location>
</feature>
<protein>
    <submittedName>
        <fullName evidence="2">Uncharacterized protein</fullName>
    </submittedName>
</protein>
<feature type="compositionally biased region" description="Polar residues" evidence="1">
    <location>
        <begin position="148"/>
        <end position="163"/>
    </location>
</feature>
<dbReference type="Proteomes" id="UP001360953">
    <property type="component" value="Unassembled WGS sequence"/>
</dbReference>
<dbReference type="EMBL" id="JBBPEH010000013">
    <property type="protein sequence ID" value="KAK7530637.1"/>
    <property type="molecule type" value="Genomic_DNA"/>
</dbReference>
<keyword evidence="3" id="KW-1185">Reference proteome</keyword>
<comment type="caution">
    <text evidence="2">The sequence shown here is derived from an EMBL/GenBank/DDBJ whole genome shotgun (WGS) entry which is preliminary data.</text>
</comment>
<accession>A0ABR1L5W7</accession>
<name>A0ABR1L5W7_9PEZI</name>
<feature type="compositionally biased region" description="Low complexity" evidence="1">
    <location>
        <begin position="87"/>
        <end position="111"/>
    </location>
</feature>
<feature type="region of interest" description="Disordered" evidence="1">
    <location>
        <begin position="133"/>
        <end position="205"/>
    </location>
</feature>